<gene>
    <name evidence="1" type="ORF">CGLO_08270</name>
</gene>
<evidence type="ECO:0000313" key="2">
    <source>
        <dbReference type="Proteomes" id="UP000015530"/>
    </source>
</evidence>
<reference evidence="2" key="1">
    <citation type="journal article" date="2013" name="Mol. Plant Microbe Interact.">
        <title>Global aspects of pacC regulation of pathogenicity genes in Colletotrichum gloeosporioides as revealed by transcriptome analysis.</title>
        <authorList>
            <person name="Alkan N."/>
            <person name="Meng X."/>
            <person name="Friedlander G."/>
            <person name="Reuveni E."/>
            <person name="Sukno S."/>
            <person name="Sherman A."/>
            <person name="Thon M."/>
            <person name="Fluhr R."/>
            <person name="Prusky D."/>
        </authorList>
    </citation>
    <scope>NUCLEOTIDE SEQUENCE [LARGE SCALE GENOMIC DNA]</scope>
    <source>
        <strain evidence="2">Cg-14</strain>
    </source>
</reference>
<name>T0K9A3_COLGC</name>
<comment type="caution">
    <text evidence="1">The sequence shown here is derived from an EMBL/GenBank/DDBJ whole genome shotgun (WGS) entry which is preliminary data.</text>
</comment>
<protein>
    <submittedName>
        <fullName evidence="1">Uncharacterized protein</fullName>
    </submittedName>
</protein>
<proteinExistence type="predicted"/>
<dbReference type="Proteomes" id="UP000015530">
    <property type="component" value="Unassembled WGS sequence"/>
</dbReference>
<evidence type="ECO:0000313" key="1">
    <source>
        <dbReference type="EMBL" id="EQB52127.1"/>
    </source>
</evidence>
<organism evidence="1 2">
    <name type="scientific">Colletotrichum gloeosporioides (strain Cg-14)</name>
    <name type="common">Anthracnose fungus</name>
    <name type="synonym">Glomerella cingulata</name>
    <dbReference type="NCBI Taxonomy" id="1237896"/>
    <lineage>
        <taxon>Eukaryota</taxon>
        <taxon>Fungi</taxon>
        <taxon>Dikarya</taxon>
        <taxon>Ascomycota</taxon>
        <taxon>Pezizomycotina</taxon>
        <taxon>Sordariomycetes</taxon>
        <taxon>Hypocreomycetidae</taxon>
        <taxon>Glomerellales</taxon>
        <taxon>Glomerellaceae</taxon>
        <taxon>Colletotrichum</taxon>
        <taxon>Colletotrichum gloeosporioides species complex</taxon>
    </lineage>
</organism>
<dbReference type="EMBL" id="AMYD01001655">
    <property type="protein sequence ID" value="EQB52127.1"/>
    <property type="molecule type" value="Genomic_DNA"/>
</dbReference>
<accession>T0K9A3</accession>
<dbReference type="HOGENOM" id="CLU_3417237_0_0_1"/>
<sequence>MTAAFTTSSTGRSTAMQHLAVTLWGG</sequence>
<dbReference type="AlphaFoldDB" id="T0K9A3"/>